<gene>
    <name evidence="2" type="ORF">BO97DRAFT_8192</name>
</gene>
<dbReference type="OrthoDB" id="4157036at2759"/>
<accession>A0A395IBA5</accession>
<dbReference type="Proteomes" id="UP000248961">
    <property type="component" value="Unassembled WGS sequence"/>
</dbReference>
<dbReference type="AlphaFoldDB" id="A0A395IBA5"/>
<feature type="region of interest" description="Disordered" evidence="1">
    <location>
        <begin position="313"/>
        <end position="355"/>
    </location>
</feature>
<protein>
    <submittedName>
        <fullName evidence="2">Uncharacterized protein</fullName>
    </submittedName>
</protein>
<evidence type="ECO:0000313" key="2">
    <source>
        <dbReference type="EMBL" id="RAL17520.1"/>
    </source>
</evidence>
<proteinExistence type="predicted"/>
<evidence type="ECO:0000256" key="1">
    <source>
        <dbReference type="SAM" id="MobiDB-lite"/>
    </source>
</evidence>
<name>A0A395IBA5_ASPHC</name>
<sequence length="556" mass="60895">MVLQDQEQIPARSGLPGNDEDSSTGRATADSMTRYSHLVFAESIPSEESYIFDAIRAYSSSDELTQRHNPARQIQRDLDSRVAANAATFSPPTARDAAGLPRLPHREPRYFTEKESASPGWHPSAPGNSRLLSIDEGRAIVPSTQDESLKRNLLDVLHFQNPTISLNDPNDASKSSQWFEHDFPANPIYPAYPPPVRSPTPPGLPTFGTPEAVNYSSRFHVRSATVNNQNQQATASSSSRFYGGGASESTRTASYGDRIRRILSFSSSIPPQAPRQVPTVARAEDGTAVQGRFPYRQSGHGVGVVRRMEDHTFPQRALSPAPEESTNEHGDSTHHRKPDREPSSPQRDTPWRLTPARIGPVVRTSHHSARGHFSSVAHIHAHDSLQRPISANTALTTTRVDSFHTCASQLFNPALLRQQMSFVDGQGPEITHELPACSLVPTESPTTTSTRPDPCAFAHGQLGSWLQCLPRGSSCFFCCLGGRDDPDTVVYSNTSSRETYETARSHPSNDNLPGSPGDDEEASESTQHPAQWISEAWKSVHGFAARNVGTMGRMLN</sequence>
<evidence type="ECO:0000313" key="3">
    <source>
        <dbReference type="Proteomes" id="UP000248961"/>
    </source>
</evidence>
<reference evidence="2 3" key="1">
    <citation type="submission" date="2018-02" db="EMBL/GenBank/DDBJ databases">
        <title>The genomes of Aspergillus section Nigri reveals drivers in fungal speciation.</title>
        <authorList>
            <consortium name="DOE Joint Genome Institute"/>
            <person name="Vesth T.C."/>
            <person name="Nybo J."/>
            <person name="Theobald S."/>
            <person name="Brandl J."/>
            <person name="Frisvad J.C."/>
            <person name="Nielsen K.F."/>
            <person name="Lyhne E.K."/>
            <person name="Kogle M.E."/>
            <person name="Kuo A."/>
            <person name="Riley R."/>
            <person name="Clum A."/>
            <person name="Nolan M."/>
            <person name="Lipzen A."/>
            <person name="Salamov A."/>
            <person name="Henrissat B."/>
            <person name="Wiebenga A."/>
            <person name="De vries R.P."/>
            <person name="Grigoriev I.V."/>
            <person name="Mortensen U.H."/>
            <person name="Andersen M.R."/>
            <person name="Baker S.E."/>
        </authorList>
    </citation>
    <scope>NUCLEOTIDE SEQUENCE [LARGE SCALE GENOMIC DNA]</scope>
    <source>
        <strain evidence="2 3">CBS 101889</strain>
    </source>
</reference>
<feature type="region of interest" description="Disordered" evidence="1">
    <location>
        <begin position="227"/>
        <end position="253"/>
    </location>
</feature>
<feature type="region of interest" description="Disordered" evidence="1">
    <location>
        <begin position="490"/>
        <end position="529"/>
    </location>
</feature>
<dbReference type="RefSeq" id="XP_025556674.1">
    <property type="nucleotide sequence ID" value="XM_025701084.1"/>
</dbReference>
<feature type="compositionally biased region" description="Low complexity" evidence="1">
    <location>
        <begin position="227"/>
        <end position="239"/>
    </location>
</feature>
<feature type="region of interest" description="Disordered" evidence="1">
    <location>
        <begin position="1"/>
        <end position="32"/>
    </location>
</feature>
<dbReference type="GeneID" id="37205373"/>
<organism evidence="2 3">
    <name type="scientific">Aspergillus homomorphus (strain CBS 101889)</name>
    <dbReference type="NCBI Taxonomy" id="1450537"/>
    <lineage>
        <taxon>Eukaryota</taxon>
        <taxon>Fungi</taxon>
        <taxon>Dikarya</taxon>
        <taxon>Ascomycota</taxon>
        <taxon>Pezizomycotina</taxon>
        <taxon>Eurotiomycetes</taxon>
        <taxon>Eurotiomycetidae</taxon>
        <taxon>Eurotiales</taxon>
        <taxon>Aspergillaceae</taxon>
        <taxon>Aspergillus</taxon>
        <taxon>Aspergillus subgen. Circumdati</taxon>
    </lineage>
</organism>
<dbReference type="EMBL" id="KZ824267">
    <property type="protein sequence ID" value="RAL17520.1"/>
    <property type="molecule type" value="Genomic_DNA"/>
</dbReference>
<keyword evidence="3" id="KW-1185">Reference proteome</keyword>
<feature type="compositionally biased region" description="Basic and acidic residues" evidence="1">
    <location>
        <begin position="326"/>
        <end position="342"/>
    </location>
</feature>
<dbReference type="VEuPathDB" id="FungiDB:BO97DRAFT_8192"/>